<dbReference type="Pfam" id="PF03597">
    <property type="entry name" value="FixS"/>
    <property type="match status" value="1"/>
</dbReference>
<feature type="transmembrane region" description="Helical" evidence="1">
    <location>
        <begin position="6"/>
        <end position="26"/>
    </location>
</feature>
<evidence type="ECO:0000313" key="3">
    <source>
        <dbReference type="Proteomes" id="UP001320326"/>
    </source>
</evidence>
<gene>
    <name evidence="2" type="ORF">MIZ01_0318</name>
</gene>
<dbReference type="RefSeq" id="WP_237247728.1">
    <property type="nucleotide sequence ID" value="NZ_AP023423.1"/>
</dbReference>
<dbReference type="InterPro" id="IPR004714">
    <property type="entry name" value="Cyt_oxidase_maturation_cbb3"/>
</dbReference>
<dbReference type="AlphaFoldDB" id="A0AAN1X7V6"/>
<dbReference type="NCBIfam" id="TIGR00847">
    <property type="entry name" value="ccoS"/>
    <property type="match status" value="1"/>
</dbReference>
<dbReference type="Proteomes" id="UP001320326">
    <property type="component" value="Chromosome"/>
</dbReference>
<organism evidence="2 3">
    <name type="scientific">Sideroxyarcus emersonii</name>
    <dbReference type="NCBI Taxonomy" id="2764705"/>
    <lineage>
        <taxon>Bacteria</taxon>
        <taxon>Pseudomonadati</taxon>
        <taxon>Pseudomonadota</taxon>
        <taxon>Betaproteobacteria</taxon>
        <taxon>Nitrosomonadales</taxon>
        <taxon>Gallionellaceae</taxon>
        <taxon>Sideroxyarcus</taxon>
    </lineage>
</organism>
<evidence type="ECO:0000256" key="1">
    <source>
        <dbReference type="SAM" id="Phobius"/>
    </source>
</evidence>
<keyword evidence="3" id="KW-1185">Reference proteome</keyword>
<dbReference type="EMBL" id="AP023423">
    <property type="protein sequence ID" value="BCK86555.1"/>
    <property type="molecule type" value="Genomic_DNA"/>
</dbReference>
<protein>
    <recommendedName>
        <fullName evidence="4">Cbb3-type cytochrome oxidase assembly protein CcoS</fullName>
    </recommendedName>
</protein>
<name>A0AAN1X7V6_9PROT</name>
<evidence type="ECO:0008006" key="4">
    <source>
        <dbReference type="Google" id="ProtNLM"/>
    </source>
</evidence>
<keyword evidence="1" id="KW-1133">Transmembrane helix</keyword>
<evidence type="ECO:0000313" key="2">
    <source>
        <dbReference type="EMBL" id="BCK86555.1"/>
    </source>
</evidence>
<dbReference type="PANTHER" id="PTHR41532">
    <property type="entry name" value="FIXS PROTEIN"/>
    <property type="match status" value="1"/>
</dbReference>
<keyword evidence="1" id="KW-0472">Membrane</keyword>
<dbReference type="PANTHER" id="PTHR41532:SF1">
    <property type="entry name" value="FIXS PROTEIN"/>
    <property type="match status" value="1"/>
</dbReference>
<dbReference type="KEGG" id="seme:MIZ01_0318"/>
<proteinExistence type="predicted"/>
<reference evidence="2 3" key="1">
    <citation type="journal article" date="2022" name="Int. J. Syst. Evol. Microbiol.">
        <title>&lt;i&gt;Sideroxyarcus emersonii&lt;/i&gt; gen. nov. sp. nov., a neutrophilic, microaerobic iron- and thiosulfate-oxidizing bacterium isolated from iron-rich wetland sediment.</title>
        <authorList>
            <person name="Kato S."/>
            <person name="Itoh T."/>
            <person name="Iino T."/>
            <person name="Ohkuma M."/>
        </authorList>
    </citation>
    <scope>NUCLEOTIDE SEQUENCE [LARGE SCALE GENOMIC DNA]</scope>
    <source>
        <strain evidence="2 3">MIZ01</strain>
    </source>
</reference>
<sequence length="64" mass="7219">MDVIYSLIPGMMFFGVLFVIVLVWAVKKGQYEDMEGSANRILLDDDDDLLHDADKDRNAGADKK</sequence>
<keyword evidence="1" id="KW-0812">Transmembrane</keyword>
<accession>A0AAN1X7V6</accession>